<protein>
    <submittedName>
        <fullName evidence="2">NAD(P)H-binding protein</fullName>
    </submittedName>
</protein>
<organism evidence="2 3">
    <name type="scientific">Nonomuraea phyllanthi</name>
    <dbReference type="NCBI Taxonomy" id="2219224"/>
    <lineage>
        <taxon>Bacteria</taxon>
        <taxon>Bacillati</taxon>
        <taxon>Actinomycetota</taxon>
        <taxon>Actinomycetes</taxon>
        <taxon>Streptosporangiales</taxon>
        <taxon>Streptosporangiaceae</taxon>
        <taxon>Nonomuraea</taxon>
    </lineage>
</organism>
<comment type="caution">
    <text evidence="2">The sequence shown here is derived from an EMBL/GenBank/DDBJ whole genome shotgun (WGS) entry which is preliminary data.</text>
</comment>
<dbReference type="RefSeq" id="WP_139632635.1">
    <property type="nucleotide sequence ID" value="NZ_VDLX02000008.1"/>
</dbReference>
<dbReference type="InterPro" id="IPR016040">
    <property type="entry name" value="NAD(P)-bd_dom"/>
</dbReference>
<dbReference type="Gene3D" id="3.40.50.720">
    <property type="entry name" value="NAD(P)-binding Rossmann-like Domain"/>
    <property type="match status" value="1"/>
</dbReference>
<keyword evidence="3" id="KW-1185">Reference proteome</keyword>
<dbReference type="AlphaFoldDB" id="A0A5C4WCB3"/>
<name>A0A5C4WCB3_9ACTN</name>
<dbReference type="Proteomes" id="UP000312512">
    <property type="component" value="Unassembled WGS sequence"/>
</dbReference>
<evidence type="ECO:0000313" key="2">
    <source>
        <dbReference type="EMBL" id="KAB8193180.1"/>
    </source>
</evidence>
<accession>A0A5C4WCB3</accession>
<evidence type="ECO:0000259" key="1">
    <source>
        <dbReference type="Pfam" id="PF13460"/>
    </source>
</evidence>
<gene>
    <name evidence="2" type="ORF">FH608_023030</name>
</gene>
<proteinExistence type="predicted"/>
<reference evidence="2 3" key="1">
    <citation type="submission" date="2019-10" db="EMBL/GenBank/DDBJ databases">
        <title>Nonomuraea sp. nov., isolated from Phyllanthus amarus.</title>
        <authorList>
            <person name="Klykleung N."/>
            <person name="Tanasupawat S."/>
        </authorList>
    </citation>
    <scope>NUCLEOTIDE SEQUENCE [LARGE SCALE GENOMIC DNA]</scope>
    <source>
        <strain evidence="2 3">PA1-10</strain>
    </source>
</reference>
<dbReference type="PANTHER" id="PTHR14097">
    <property type="entry name" value="OXIDOREDUCTASE HTATIP2"/>
    <property type="match status" value="1"/>
</dbReference>
<dbReference type="EMBL" id="VDLX02000008">
    <property type="protein sequence ID" value="KAB8193180.1"/>
    <property type="molecule type" value="Genomic_DNA"/>
</dbReference>
<dbReference type="SUPFAM" id="SSF51735">
    <property type="entry name" value="NAD(P)-binding Rossmann-fold domains"/>
    <property type="match status" value="1"/>
</dbReference>
<dbReference type="OrthoDB" id="9798632at2"/>
<dbReference type="Pfam" id="PF13460">
    <property type="entry name" value="NAD_binding_10"/>
    <property type="match status" value="1"/>
</dbReference>
<dbReference type="InterPro" id="IPR036291">
    <property type="entry name" value="NAD(P)-bd_dom_sf"/>
</dbReference>
<evidence type="ECO:0000313" key="3">
    <source>
        <dbReference type="Proteomes" id="UP000312512"/>
    </source>
</evidence>
<dbReference type="PANTHER" id="PTHR14097:SF8">
    <property type="entry name" value="NAD(P)-BINDING DOMAIN-CONTAINING PROTEIN"/>
    <property type="match status" value="1"/>
</dbReference>
<sequence length="218" mass="23547">MKVVLFGATGMIGRGVLRECLLDDRVSAVLAVGRSTVGVVHDKLRELVHADLLDLAAVEGELAGHDACFFCLGVSSAGMREGDYRRVTYDLTLNVASTLARLSPHSTFVYVSGAGTDARSRTMWARVKGETENALLGLPLNAYMFRPGYIQPLHGATSRTRLYRVAYVVARPLYPLLRLMFPSAVTTTERIGRAMIAVAARGAPRRVLGPSDINALAS</sequence>
<feature type="domain" description="NAD(P)-binding" evidence="1">
    <location>
        <begin position="7"/>
        <end position="121"/>
    </location>
</feature>